<reference evidence="2" key="1">
    <citation type="submission" date="2013-12" db="EMBL/GenBank/DDBJ databases">
        <authorList>
            <person name="Aslett M."/>
        </authorList>
    </citation>
    <scope>NUCLEOTIDE SEQUENCE [LARGE SCALE GENOMIC DNA]</scope>
    <source>
        <strain evidence="2">Lindley</strain>
    </source>
</reference>
<proteinExistence type="predicted"/>
<accession>A0A183CBN2</accession>
<feature type="region of interest" description="Disordered" evidence="1">
    <location>
        <begin position="280"/>
        <end position="414"/>
    </location>
</feature>
<dbReference type="AlphaFoldDB" id="A0A183CBN2"/>
<reference evidence="3" key="3">
    <citation type="submission" date="2016-06" db="UniProtKB">
        <authorList>
            <consortium name="WormBaseParasite"/>
        </authorList>
    </citation>
    <scope>IDENTIFICATION</scope>
</reference>
<dbReference type="WBParaSite" id="GPLIN_001028300">
    <property type="protein sequence ID" value="GPLIN_001028300"/>
    <property type="gene ID" value="GPLIN_001028300"/>
</dbReference>
<evidence type="ECO:0000313" key="3">
    <source>
        <dbReference type="WBParaSite" id="GPLIN_001028300"/>
    </source>
</evidence>
<evidence type="ECO:0000313" key="2">
    <source>
        <dbReference type="Proteomes" id="UP000050741"/>
    </source>
</evidence>
<reference evidence="2" key="2">
    <citation type="submission" date="2014-05" db="EMBL/GenBank/DDBJ databases">
        <title>The genome and life-stage specific transcriptomes of Globodera pallida elucidate key aspects of plant parasitism by a cyst nematode.</title>
        <authorList>
            <person name="Cotton J.A."/>
            <person name="Lilley C.J."/>
            <person name="Jones L.M."/>
            <person name="Kikuchi T."/>
            <person name="Reid A.J."/>
            <person name="Thorpe P."/>
            <person name="Tsai I.J."/>
            <person name="Beasley H."/>
            <person name="Blok V."/>
            <person name="Cock P.J.A."/>
            <person name="Van den Akker S.E."/>
            <person name="Holroyd N."/>
            <person name="Hunt M."/>
            <person name="Mantelin S."/>
            <person name="Naghra H."/>
            <person name="Pain A."/>
            <person name="Palomares-Rius J.E."/>
            <person name="Zarowiecki M."/>
            <person name="Berriman M."/>
            <person name="Jones J.T."/>
            <person name="Urwin P.E."/>
        </authorList>
    </citation>
    <scope>NUCLEOTIDE SEQUENCE [LARGE SCALE GENOMIC DNA]</scope>
    <source>
        <strain evidence="2">Lindley</strain>
    </source>
</reference>
<feature type="region of interest" description="Disordered" evidence="1">
    <location>
        <begin position="569"/>
        <end position="598"/>
    </location>
</feature>
<organism evidence="2 3">
    <name type="scientific">Globodera pallida</name>
    <name type="common">Potato cyst nematode worm</name>
    <name type="synonym">Heterodera pallida</name>
    <dbReference type="NCBI Taxonomy" id="36090"/>
    <lineage>
        <taxon>Eukaryota</taxon>
        <taxon>Metazoa</taxon>
        <taxon>Ecdysozoa</taxon>
        <taxon>Nematoda</taxon>
        <taxon>Chromadorea</taxon>
        <taxon>Rhabditida</taxon>
        <taxon>Tylenchina</taxon>
        <taxon>Tylenchomorpha</taxon>
        <taxon>Tylenchoidea</taxon>
        <taxon>Heteroderidae</taxon>
        <taxon>Heteroderinae</taxon>
        <taxon>Globodera</taxon>
    </lineage>
</organism>
<feature type="compositionally biased region" description="Low complexity" evidence="1">
    <location>
        <begin position="385"/>
        <end position="414"/>
    </location>
</feature>
<evidence type="ECO:0000256" key="1">
    <source>
        <dbReference type="SAM" id="MobiDB-lite"/>
    </source>
</evidence>
<feature type="region of interest" description="Disordered" evidence="1">
    <location>
        <begin position="122"/>
        <end position="157"/>
    </location>
</feature>
<sequence>MPPPPFAEQLQQQQMLGTILEEDWMDDDILYVEEEEQRRRAFRAEQMKQQQWYLDGSGRRGGRVGRMVDWWMGRGERWPDPEQQQDVVAAAQQLEEMVTLAKTTIELTPPLSQVREGAKHHGVCRGDKNLNNNASPTRSPIGKRSATLSLQNRSGASTEMPLAAPQNEQCHGSEVNVSLQVVREHNITVSASCCFAEQKMPLLTSAREIMPLCRPNMSSNGSRTEMRKKSAVDDGASVKKLGLRIVDIQLEDGLDDCHWGQEQCRNAMSNNNVTVWAVGTKTDMSRPSRSTSLASTNKTPPKKQKQTAQQCIVSSERKGNESRKNERAERQHGAAPAAAQQTTTTTTGWTQFKLDREQRERREHGIKHTAAAAAHYRHPPKSCPSHHPAPTFSSSSSSHSSNFSSSSSPSLSLLSPLCSPPPLLPWLNNISNGSSSGVGSSVSSVSPKSTDGEGERDSQSLANGRMEQFRHATSMHRRGQNGGGDYRVISLDMRPEPGRLEDFVPEVERAKAAAVTKIANRRTNAATAALSDGSVFDARLVREERNYDLQRMDCLRRSWQRRVSTTAVVGGRGGGTLPAVKREGRKTDEKREWARTDEAEVDDEETTLRRDEWGRVIVGQREWRQFMAEQRTPSSRRVKSQIRLLNDNNGRKTPTIVTMDDGRTAEDEQEEAAQEEQFSQLNEEKQLFDNGTCPPAVGQAALLRIGWQRDECGVRHGTKLGRTVQMPPADGNGPHGWPISTIFGGFPSTNFDYHHHTVDGMTRK</sequence>
<feature type="compositionally biased region" description="Low complexity" evidence="1">
    <location>
        <begin position="434"/>
        <end position="446"/>
    </location>
</feature>
<feature type="compositionally biased region" description="Low complexity" evidence="1">
    <location>
        <begin position="334"/>
        <end position="351"/>
    </location>
</feature>
<dbReference type="Proteomes" id="UP000050741">
    <property type="component" value="Unassembled WGS sequence"/>
</dbReference>
<feature type="compositionally biased region" description="Basic and acidic residues" evidence="1">
    <location>
        <begin position="315"/>
        <end position="332"/>
    </location>
</feature>
<feature type="compositionally biased region" description="Basic and acidic residues" evidence="1">
    <location>
        <begin position="580"/>
        <end position="598"/>
    </location>
</feature>
<protein>
    <submittedName>
        <fullName evidence="3">SH2 domain-containing protein</fullName>
    </submittedName>
</protein>
<keyword evidence="2" id="KW-1185">Reference proteome</keyword>
<feature type="compositionally biased region" description="Polar residues" evidence="1">
    <location>
        <begin position="129"/>
        <end position="138"/>
    </location>
</feature>
<feature type="compositionally biased region" description="Polar residues" evidence="1">
    <location>
        <begin position="146"/>
        <end position="157"/>
    </location>
</feature>
<name>A0A183CBN2_GLOPA</name>
<feature type="region of interest" description="Disordered" evidence="1">
    <location>
        <begin position="434"/>
        <end position="461"/>
    </location>
</feature>
<feature type="compositionally biased region" description="Basic and acidic residues" evidence="1">
    <location>
        <begin position="353"/>
        <end position="363"/>
    </location>
</feature>
<feature type="compositionally biased region" description="Polar residues" evidence="1">
    <location>
        <begin position="285"/>
        <end position="297"/>
    </location>
</feature>